<dbReference type="NCBIfam" id="NF041043">
    <property type="entry name" value="BPSS1780_fam"/>
    <property type="match status" value="1"/>
</dbReference>
<feature type="transmembrane region" description="Helical" evidence="1">
    <location>
        <begin position="214"/>
        <end position="234"/>
    </location>
</feature>
<gene>
    <name evidence="2" type="ORF">XBO1_600070</name>
</gene>
<evidence type="ECO:0000313" key="2">
    <source>
        <dbReference type="EMBL" id="CDH07843.1"/>
    </source>
</evidence>
<dbReference type="EMBL" id="CBSX010000227">
    <property type="protein sequence ID" value="CDH07843.1"/>
    <property type="molecule type" value="Genomic_DNA"/>
</dbReference>
<dbReference type="InterPro" id="IPR047798">
    <property type="entry name" value="BPSS1780-like"/>
</dbReference>
<sequence length="274" mass="30712">MNNKNIDFSSRSRNVSLTKDKETFIPNGRAAGANAAIEWVRNSWEIVKQNLGNWILLLFLYLICFTIILLVPFINLIALFIAPVFMGGFMAICEEYRKKGSFNIGLFFHGFKKNFGSLLAVGIFTILILTVGVLAAIVIGSIGIYQFYLIGQGSEIDIAMVLLIFFIFILTYIAIMFFSILGLAYTWFAPALIVINGLKFSDAISMSFNAVKKNLLGGFIFFLLMNMIITLSIIPLGLGLFITIPIYLAAYYTSYRSIFYAESKESKESEESEN</sequence>
<organism evidence="2">
    <name type="scientific">Xenorhabdus bovienii str. oregonense</name>
    <dbReference type="NCBI Taxonomy" id="1398202"/>
    <lineage>
        <taxon>Bacteria</taxon>
        <taxon>Pseudomonadati</taxon>
        <taxon>Pseudomonadota</taxon>
        <taxon>Gammaproteobacteria</taxon>
        <taxon>Enterobacterales</taxon>
        <taxon>Morganellaceae</taxon>
        <taxon>Xenorhabdus</taxon>
    </lineage>
</organism>
<evidence type="ECO:0008006" key="3">
    <source>
        <dbReference type="Google" id="ProtNLM"/>
    </source>
</evidence>
<keyword evidence="1" id="KW-1133">Transmembrane helix</keyword>
<dbReference type="Proteomes" id="UP000028483">
    <property type="component" value="Unassembled WGS sequence"/>
</dbReference>
<reference evidence="2" key="1">
    <citation type="submission" date="2013-07" db="EMBL/GenBank/DDBJ databases">
        <title>Sub-species coevolution in mutualistic symbiosis.</title>
        <authorList>
            <person name="Murfin K."/>
            <person name="Klassen J."/>
            <person name="Lee M."/>
            <person name="Forst S."/>
            <person name="Stock P."/>
            <person name="Goodrich-Blair H."/>
        </authorList>
    </citation>
    <scope>NUCLEOTIDE SEQUENCE [LARGE SCALE GENOMIC DNA]</scope>
    <source>
        <strain evidence="2">Oregonense</strain>
    </source>
</reference>
<accession>A0A077PAV8</accession>
<feature type="transmembrane region" description="Helical" evidence="1">
    <location>
        <begin position="240"/>
        <end position="259"/>
    </location>
</feature>
<comment type="caution">
    <text evidence="2">The sequence shown here is derived from an EMBL/GenBank/DDBJ whole genome shotgun (WGS) entry which is preliminary data.</text>
</comment>
<proteinExistence type="predicted"/>
<name>A0A077PAV8_XENBV</name>
<dbReference type="HOGENOM" id="CLU_072075_1_0_6"/>
<evidence type="ECO:0000256" key="1">
    <source>
        <dbReference type="SAM" id="Phobius"/>
    </source>
</evidence>
<feature type="transmembrane region" description="Helical" evidence="1">
    <location>
        <begin position="51"/>
        <end position="70"/>
    </location>
</feature>
<feature type="transmembrane region" description="Helical" evidence="1">
    <location>
        <begin position="115"/>
        <end position="148"/>
    </location>
</feature>
<keyword evidence="1" id="KW-0812">Transmembrane</keyword>
<protein>
    <recommendedName>
        <fullName evidence="3">Transmembrane protein</fullName>
    </recommendedName>
</protein>
<feature type="transmembrane region" description="Helical" evidence="1">
    <location>
        <begin position="160"/>
        <end position="193"/>
    </location>
</feature>
<dbReference type="AlphaFoldDB" id="A0A077PAV8"/>
<keyword evidence="1" id="KW-0472">Membrane</keyword>
<dbReference type="RefSeq" id="WP_038253333.1">
    <property type="nucleotide sequence ID" value="NZ_CAWLUU010000056.1"/>
</dbReference>